<proteinExistence type="predicted"/>
<feature type="region of interest" description="Disordered" evidence="1">
    <location>
        <begin position="38"/>
        <end position="85"/>
    </location>
</feature>
<dbReference type="EMBL" id="CACVBM020001052">
    <property type="protein sequence ID" value="CAA7026562.1"/>
    <property type="molecule type" value="Genomic_DNA"/>
</dbReference>
<dbReference type="AlphaFoldDB" id="A0A6D2IE77"/>
<evidence type="ECO:0000256" key="1">
    <source>
        <dbReference type="SAM" id="MobiDB-lite"/>
    </source>
</evidence>
<evidence type="ECO:0000313" key="2">
    <source>
        <dbReference type="EMBL" id="CAA7026562.1"/>
    </source>
</evidence>
<accession>A0A6D2IE77</accession>
<keyword evidence="3" id="KW-1185">Reference proteome</keyword>
<sequence>MRNGGVMGQDAFMSIDEKEGLRDKDEVMIRRMKNRERQRRYRARKRMREEAGIDENLSFETITRQQQEDEEEEEGEEEEEEKEFNNGYVENFVRRVYCHRDWKKEARRAHLMTDKTQGGYCESKRKIWPRRRDWKAEARKKKT</sequence>
<protein>
    <submittedName>
        <fullName evidence="2">Uncharacterized protein</fullName>
    </submittedName>
</protein>
<dbReference type="OrthoDB" id="763417at2759"/>
<dbReference type="Proteomes" id="UP000467841">
    <property type="component" value="Unassembled WGS sequence"/>
</dbReference>
<reference evidence="2" key="1">
    <citation type="submission" date="2020-01" db="EMBL/GenBank/DDBJ databases">
        <authorList>
            <person name="Mishra B."/>
        </authorList>
    </citation>
    <scope>NUCLEOTIDE SEQUENCE [LARGE SCALE GENOMIC DNA]</scope>
</reference>
<comment type="caution">
    <text evidence="2">The sequence shown here is derived from an EMBL/GenBank/DDBJ whole genome shotgun (WGS) entry which is preliminary data.</text>
</comment>
<gene>
    <name evidence="2" type="ORF">MERR_LOCUS13797</name>
</gene>
<name>A0A6D2IE77_9BRAS</name>
<organism evidence="2 3">
    <name type="scientific">Microthlaspi erraticum</name>
    <dbReference type="NCBI Taxonomy" id="1685480"/>
    <lineage>
        <taxon>Eukaryota</taxon>
        <taxon>Viridiplantae</taxon>
        <taxon>Streptophyta</taxon>
        <taxon>Embryophyta</taxon>
        <taxon>Tracheophyta</taxon>
        <taxon>Spermatophyta</taxon>
        <taxon>Magnoliopsida</taxon>
        <taxon>eudicotyledons</taxon>
        <taxon>Gunneridae</taxon>
        <taxon>Pentapetalae</taxon>
        <taxon>rosids</taxon>
        <taxon>malvids</taxon>
        <taxon>Brassicales</taxon>
        <taxon>Brassicaceae</taxon>
        <taxon>Coluteocarpeae</taxon>
        <taxon>Microthlaspi</taxon>
    </lineage>
</organism>
<feature type="compositionally biased region" description="Acidic residues" evidence="1">
    <location>
        <begin position="68"/>
        <end position="82"/>
    </location>
</feature>
<evidence type="ECO:0000313" key="3">
    <source>
        <dbReference type="Proteomes" id="UP000467841"/>
    </source>
</evidence>